<gene>
    <name evidence="2" type="ordered locus">Saut_1103</name>
</gene>
<dbReference type="HOGENOM" id="CLU_956232_0_0_7"/>
<dbReference type="EMBL" id="CP002205">
    <property type="protein sequence ID" value="ADN09151.1"/>
    <property type="molecule type" value="Genomic_DNA"/>
</dbReference>
<dbReference type="GO" id="GO:0044780">
    <property type="term" value="P:bacterial-type flagellum assembly"/>
    <property type="evidence" value="ECO:0007669"/>
    <property type="project" value="InterPro"/>
</dbReference>
<dbReference type="InterPro" id="IPR017585">
    <property type="entry name" value="SAF_FlgA"/>
</dbReference>
<keyword evidence="2" id="KW-0282">Flagellum</keyword>
<dbReference type="RefSeq" id="WP_013326907.1">
    <property type="nucleotide sequence ID" value="NC_014506.1"/>
</dbReference>
<evidence type="ECO:0000313" key="2">
    <source>
        <dbReference type="EMBL" id="ADN09151.1"/>
    </source>
</evidence>
<dbReference type="NCBIfam" id="TIGR03170">
    <property type="entry name" value="flgA_cterm"/>
    <property type="match status" value="1"/>
</dbReference>
<keyword evidence="2" id="KW-0969">Cilium</keyword>
<keyword evidence="2" id="KW-0966">Cell projection</keyword>
<feature type="domain" description="Flagella basal body P-ring formation protein FlgA SAF" evidence="1">
    <location>
        <begin position="170"/>
        <end position="290"/>
    </location>
</feature>
<dbReference type="PANTHER" id="PTHR36307">
    <property type="entry name" value="FLAGELLA BASAL BODY P-RING FORMATION PROTEIN FLGA"/>
    <property type="match status" value="1"/>
</dbReference>
<dbReference type="AlphaFoldDB" id="E0USI8"/>
<dbReference type="KEGG" id="sua:Saut_1103"/>
<protein>
    <submittedName>
        <fullName evidence="2">Flagella basal body P-ring formation protein FlgA</fullName>
    </submittedName>
</protein>
<dbReference type="OrthoDB" id="5334081at2"/>
<dbReference type="STRING" id="563040.Saut_1103"/>
<reference evidence="3" key="1">
    <citation type="journal article" date="2010" name="Stand. Genomic Sci.">
        <title>Complete genome sequence of Sulfurimonas autotrophica type strain (OK10).</title>
        <authorList>
            <person name="Sikorski J."/>
            <person name="Munk C."/>
            <person name="Lapidus A."/>
            <person name="Djao O."/>
            <person name="Lucas S."/>
            <person name="Glavina Del Rio T."/>
            <person name="Nolan M."/>
            <person name="Tice H."/>
            <person name="Han C."/>
            <person name="Cheng J."/>
            <person name="Tapia R."/>
            <person name="Goodwin L."/>
            <person name="Pitluck S."/>
            <person name="Liolios K."/>
            <person name="Ivanova N."/>
            <person name="Mavromatis K."/>
            <person name="Mikhailova N."/>
            <person name="Pati A."/>
            <person name="Sims D."/>
            <person name="Meincke L."/>
            <person name="Brettin T."/>
            <person name="Detter J."/>
            <person name="Chen A."/>
            <person name="Palaniappan K."/>
            <person name="Land M."/>
            <person name="Hauser L."/>
            <person name="Chang Y."/>
            <person name="Jeffries C."/>
            <person name="Rohde M."/>
            <person name="Lang E."/>
            <person name="Spring S."/>
            <person name="Goker M."/>
            <person name="Woyke T."/>
            <person name="Bristow J."/>
            <person name="Eisen J."/>
            <person name="Markowitz V."/>
            <person name="Hugenholtz P."/>
            <person name="Kyrpides N."/>
            <person name="Klenk H."/>
        </authorList>
    </citation>
    <scope>NUCLEOTIDE SEQUENCE [LARGE SCALE GENOMIC DNA]</scope>
    <source>
        <strain evidence="3">ATCC BAA-671 / DSM 16294 / JCM 11897 / OK10</strain>
    </source>
</reference>
<organism evidence="2 3">
    <name type="scientific">Sulfurimonas autotrophica (strain ATCC BAA-671 / DSM 16294 / JCM 11897 / OK10)</name>
    <dbReference type="NCBI Taxonomy" id="563040"/>
    <lineage>
        <taxon>Bacteria</taxon>
        <taxon>Pseudomonadati</taxon>
        <taxon>Campylobacterota</taxon>
        <taxon>Epsilonproteobacteria</taxon>
        <taxon>Campylobacterales</taxon>
        <taxon>Sulfurimonadaceae</taxon>
        <taxon>Sulfurimonas</taxon>
    </lineage>
</organism>
<evidence type="ECO:0000313" key="3">
    <source>
        <dbReference type="Proteomes" id="UP000007803"/>
    </source>
</evidence>
<dbReference type="PANTHER" id="PTHR36307:SF1">
    <property type="entry name" value="FLAGELLA BASAL BODY P-RING FORMATION PROTEIN FLGA"/>
    <property type="match status" value="1"/>
</dbReference>
<dbReference type="eggNOG" id="COG1261">
    <property type="taxonomic scope" value="Bacteria"/>
</dbReference>
<dbReference type="Gene3D" id="2.30.30.760">
    <property type="match status" value="1"/>
</dbReference>
<dbReference type="InterPro" id="IPR039246">
    <property type="entry name" value="Flagellar_FlgA"/>
</dbReference>
<accession>E0USI8</accession>
<dbReference type="Proteomes" id="UP000007803">
    <property type="component" value="Chromosome"/>
</dbReference>
<dbReference type="Pfam" id="PF13144">
    <property type="entry name" value="ChapFlgA"/>
    <property type="match status" value="1"/>
</dbReference>
<name>E0USI8_SULAO</name>
<sequence length="291" mass="33625">MLFIKIIFLLIFPILIFAANNLQSNYFIKNDFIMLSDIIHVNKKDDKKLFNIDKYRHSKRIKRDKLLKILQKNGYSNYASKHSYIQFTKRSPIDTTLIQNSIKKLYTQKYKTINISLITLVPTRYLDKLPKNYSIHFNKRAHLSKKGVLYIKTDDNKKIFFNYQILAAVSVLTARNNIKKDSELSSVNTRKNSIILNKFRAMPLQGLHVSRYQAKHNLKANDIITSRDVIGLYLVKRGSNVNVSLQNAGIDIFFSAKALQNGRLGDSISVMQKNDKKLKVVVVGRNKAEVK</sequence>
<evidence type="ECO:0000259" key="1">
    <source>
        <dbReference type="Pfam" id="PF13144"/>
    </source>
</evidence>
<keyword evidence="3" id="KW-1185">Reference proteome</keyword>
<proteinExistence type="predicted"/>